<dbReference type="Proteomes" id="UP001524478">
    <property type="component" value="Unassembled WGS sequence"/>
</dbReference>
<evidence type="ECO:0000313" key="4">
    <source>
        <dbReference type="Proteomes" id="UP001524478"/>
    </source>
</evidence>
<evidence type="ECO:0000259" key="2">
    <source>
        <dbReference type="Pfam" id="PF13529"/>
    </source>
</evidence>
<keyword evidence="1" id="KW-0812">Transmembrane</keyword>
<organism evidence="3 4">
    <name type="scientific">Tissierella carlieri</name>
    <dbReference type="NCBI Taxonomy" id="689904"/>
    <lineage>
        <taxon>Bacteria</taxon>
        <taxon>Bacillati</taxon>
        <taxon>Bacillota</taxon>
        <taxon>Tissierellia</taxon>
        <taxon>Tissierellales</taxon>
        <taxon>Tissierellaceae</taxon>
        <taxon>Tissierella</taxon>
    </lineage>
</organism>
<evidence type="ECO:0000256" key="1">
    <source>
        <dbReference type="SAM" id="Phobius"/>
    </source>
</evidence>
<keyword evidence="4" id="KW-1185">Reference proteome</keyword>
<comment type="caution">
    <text evidence="3">The sequence shown here is derived from an EMBL/GenBank/DDBJ whole genome shotgun (WGS) entry which is preliminary data.</text>
</comment>
<dbReference type="Pfam" id="PF13529">
    <property type="entry name" value="Peptidase_C39_2"/>
    <property type="match status" value="1"/>
</dbReference>
<protein>
    <submittedName>
        <fullName evidence="3">C39 family peptidase</fullName>
    </submittedName>
</protein>
<dbReference type="RefSeq" id="WP_256312433.1">
    <property type="nucleotide sequence ID" value="NZ_JANGAC010000016.1"/>
</dbReference>
<evidence type="ECO:0000313" key="3">
    <source>
        <dbReference type="EMBL" id="MCQ4924843.1"/>
    </source>
</evidence>
<keyword evidence="1" id="KW-0472">Membrane</keyword>
<feature type="transmembrane region" description="Helical" evidence="1">
    <location>
        <begin position="54"/>
        <end position="78"/>
    </location>
</feature>
<accession>A0ABT1SED5</accession>
<proteinExistence type="predicted"/>
<dbReference type="InterPro" id="IPR039564">
    <property type="entry name" value="Peptidase_C39-like"/>
</dbReference>
<reference evidence="3 4" key="1">
    <citation type="submission" date="2022-06" db="EMBL/GenBank/DDBJ databases">
        <title>Isolation of gut microbiota from human fecal samples.</title>
        <authorList>
            <person name="Pamer E.G."/>
            <person name="Barat B."/>
            <person name="Waligurski E."/>
            <person name="Medina S."/>
            <person name="Paddock L."/>
            <person name="Mostad J."/>
        </authorList>
    </citation>
    <scope>NUCLEOTIDE SEQUENCE [LARGE SCALE GENOMIC DNA]</scope>
    <source>
        <strain evidence="3 4">DFI.7.95</strain>
    </source>
</reference>
<gene>
    <name evidence="3" type="ORF">NE686_17205</name>
</gene>
<feature type="domain" description="Peptidase C39-like" evidence="2">
    <location>
        <begin position="438"/>
        <end position="588"/>
    </location>
</feature>
<dbReference type="Gene3D" id="3.90.70.10">
    <property type="entry name" value="Cysteine proteinases"/>
    <property type="match status" value="1"/>
</dbReference>
<keyword evidence="1" id="KW-1133">Transmembrane helix</keyword>
<dbReference type="EMBL" id="JANGAC010000016">
    <property type="protein sequence ID" value="MCQ4924843.1"/>
    <property type="molecule type" value="Genomic_DNA"/>
</dbReference>
<name>A0ABT1SED5_9FIRM</name>
<sequence length="615" mass="69039">MGVLISIVNGVKKVGRAIKVSKNTIQDTRYAVYLIKEKIKAYFKSILKAILSQILIYAIILVVIISAVSAVFEIFAFWKWGNKDNSFDIDPRDVKEWSESLSEADIKAMQEYGASIHPKKIPLYAEIEDNSYKKNVKILIPVETQVIKNGRAGGVNVSYTPYVYARGDTAYPYRQWWQSVAGLDTLNDTANKEKNIKIIKNAEKELKPIFNWADPMTPDYVENSRYGKTSSMEEISTRTTIETEVHELVSAYTEDGERVTHMYRNDSFEEETETIIITTSPLPFLNWVETMFAKHLFSYKPTREFSDSSGSTPMGYYTVGDVISIDGERKRVDLEYKVTLKTYNSLLIESWEFKNEVKDYLSKFMDFLNKNKIDTRDDPQVMYHMVEMLPQNYDFITQYGEYLDYADATGLGGFRGGYGGSFVGTGDYEMSPSDFIRDIPLFIQTDPRWGNVPYCYYGKASNGTIGTSGCGPTSMAMAIAGLGGYNSSIDLNGDGVIDPYEAAMYSLDKGHRIYGSGTSWAYFNDIGKATGLKVKQVAPSGWKEVLDALKKGNPVVASMGPGAFTKGGHYITLVGIDSNGKIIVNDSNSTSRSNQTWSFENIVLPQSKQFWIVSN</sequence>